<protein>
    <submittedName>
        <fullName evidence="1">Uncharacterized protein</fullName>
    </submittedName>
</protein>
<sequence length="430" mass="49119">MGSSRLNTFVTPQPNAGLIRALIPFNRLVNLKGIPLLRDIPYLSRLPIVRGLCDIRQIDLDDASKALLAFAMNGDNASFITPNHPEFFTDWMLDKEIASRYAPLTANWATHSIVNGMGKWGQKFWLANHLIAQVPGDTEAALSYSKHAAATGTPVLLHPEGQVLWQSDYINPLFHGAAQMALELAQERPEKTVLIQPIVWKLRFTRNVSRELMQELAYVEQQLGLPAQPHLALPLRLAKLHRDVLKQTHTYLGYIAPTGLNYFDLRDALLSRINQDLQHRFGTFAGDTEEQSRQLLRAIRRDEKQGKPLDTMTVRKRRELQRLLRTPKAAYSAERWSQENIAECIKRLRNDYLKKGWRNTLHHFVPRPVAGRIAHIRACEPIDVQAMLKQHPDISADTIMDEMRQRMQAALDSLRLQFPATQTYANPFKL</sequence>
<dbReference type="Proteomes" id="UP000832011">
    <property type="component" value="Chromosome"/>
</dbReference>
<accession>A0ABY4DYE3</accession>
<proteinExistence type="predicted"/>
<dbReference type="RefSeq" id="WP_058356420.1">
    <property type="nucleotide sequence ID" value="NZ_CABKVG010000009.1"/>
</dbReference>
<name>A0ABY4DYE3_9NEIS</name>
<dbReference type="EMBL" id="CP091511">
    <property type="protein sequence ID" value="UOO88145.1"/>
    <property type="molecule type" value="Genomic_DNA"/>
</dbReference>
<gene>
    <name evidence="1" type="ORF">LVJ82_11675</name>
</gene>
<evidence type="ECO:0000313" key="2">
    <source>
        <dbReference type="Proteomes" id="UP000832011"/>
    </source>
</evidence>
<evidence type="ECO:0000313" key="1">
    <source>
        <dbReference type="EMBL" id="UOO88145.1"/>
    </source>
</evidence>
<organism evidence="1 2">
    <name type="scientific">Vitreoscilla massiliensis</name>
    <dbReference type="NCBI Taxonomy" id="1689272"/>
    <lineage>
        <taxon>Bacteria</taxon>
        <taxon>Pseudomonadati</taxon>
        <taxon>Pseudomonadota</taxon>
        <taxon>Betaproteobacteria</taxon>
        <taxon>Neisseriales</taxon>
        <taxon>Neisseriaceae</taxon>
        <taxon>Vitreoscilla</taxon>
    </lineage>
</organism>
<reference evidence="1 2" key="1">
    <citation type="journal article" date="2022" name="Res Sq">
        <title>Evolution of multicellular longitudinally dividing oral cavity symbionts (Neisseriaceae).</title>
        <authorList>
            <person name="Nyongesa S."/>
            <person name="Weber P."/>
            <person name="Bernet E."/>
            <person name="Pullido F."/>
            <person name="Nieckarz M."/>
            <person name="Delaby M."/>
            <person name="Nieves C."/>
            <person name="Viehboeck T."/>
            <person name="Krause N."/>
            <person name="Rivera-Millot A."/>
            <person name="Nakamura A."/>
            <person name="Vischer N."/>
            <person name="VanNieuwenhze M."/>
            <person name="Brun Y."/>
            <person name="Cava F."/>
            <person name="Bulgheresi S."/>
            <person name="Veyrier F."/>
        </authorList>
    </citation>
    <scope>NUCLEOTIDE SEQUENCE [LARGE SCALE GENOMIC DNA]</scope>
    <source>
        <strain evidence="1 2">SN4</strain>
    </source>
</reference>
<keyword evidence="2" id="KW-1185">Reference proteome</keyword>